<organism evidence="2 3">
    <name type="scientific">Natronoglomus mannanivorans</name>
    <dbReference type="NCBI Taxonomy" id="2979990"/>
    <lineage>
        <taxon>Archaea</taxon>
        <taxon>Methanobacteriati</taxon>
        <taxon>Methanobacteriota</taxon>
        <taxon>Stenosarchaea group</taxon>
        <taxon>Halobacteria</taxon>
        <taxon>Halobacteriales</taxon>
        <taxon>Natrialbaceae</taxon>
        <taxon>Natronoglomus</taxon>
    </lineage>
</organism>
<dbReference type="Proteomes" id="UP001321018">
    <property type="component" value="Unassembled WGS sequence"/>
</dbReference>
<feature type="transmembrane region" description="Helical" evidence="1">
    <location>
        <begin position="58"/>
        <end position="84"/>
    </location>
</feature>
<name>A0AAP3E0S6_9EURY</name>
<dbReference type="RefSeq" id="WP_338002223.1">
    <property type="nucleotide sequence ID" value="NZ_JAOPKA010000001.1"/>
</dbReference>
<protein>
    <submittedName>
        <fullName evidence="2">Uncharacterized protein</fullName>
    </submittedName>
</protein>
<keyword evidence="1" id="KW-1133">Transmembrane helix</keyword>
<evidence type="ECO:0000313" key="3">
    <source>
        <dbReference type="Proteomes" id="UP001321018"/>
    </source>
</evidence>
<proteinExistence type="predicted"/>
<dbReference type="EMBL" id="JAOPKA010000001">
    <property type="protein sequence ID" value="MCU4740389.1"/>
    <property type="molecule type" value="Genomic_DNA"/>
</dbReference>
<dbReference type="AlphaFoldDB" id="A0AAP3E0S6"/>
<keyword evidence="1" id="KW-0812">Transmembrane</keyword>
<feature type="transmembrane region" description="Helical" evidence="1">
    <location>
        <begin position="96"/>
        <end position="118"/>
    </location>
</feature>
<feature type="transmembrane region" description="Helical" evidence="1">
    <location>
        <begin position="124"/>
        <end position="145"/>
    </location>
</feature>
<keyword evidence="1" id="KW-0472">Membrane</keyword>
<comment type="caution">
    <text evidence="2">The sequence shown here is derived from an EMBL/GenBank/DDBJ whole genome shotgun (WGS) entry which is preliminary data.</text>
</comment>
<reference evidence="2" key="1">
    <citation type="submission" date="2022-09" db="EMBL/GenBank/DDBJ databases">
        <title>Enrichment on poylsaccharides allowed isolation of novel metabolic and taxonomic groups of Haloarchaea.</title>
        <authorList>
            <person name="Sorokin D.Y."/>
            <person name="Elcheninov A.G."/>
            <person name="Khizhniak T.V."/>
            <person name="Kolganova T.V."/>
            <person name="Kublanov I.V."/>
        </authorList>
    </citation>
    <scope>NUCLEOTIDE SEQUENCE</scope>
    <source>
        <strain evidence="2">AArc-xg1-1</strain>
    </source>
</reference>
<accession>A0AAP3E0S6</accession>
<feature type="transmembrane region" description="Helical" evidence="1">
    <location>
        <begin position="157"/>
        <end position="176"/>
    </location>
</feature>
<sequence>MATRARSGGGGGIVGAVKVDIARLYGAWMELVFPRQRGRGHSVMGKWRPETLPQKLAYYAWSALGAFGIVFLYPLTVVGLATRFYAGKLDSTATRLGIVGVTGLAVLVWGALTVVAHLQLSFEGFIAVAAASVVATLSVSLAAVFSKFGGRGLTVFLAYPFAVTGVFLPPVVAAFYHPTLATTIFDGSEQIAIYVLDEILFIGGVNDFIREQFDLEGIAYALMWFAFSFPVGWFLGIVVALANLVRPSR</sequence>
<feature type="transmembrane region" description="Helical" evidence="1">
    <location>
        <begin position="218"/>
        <end position="245"/>
    </location>
</feature>
<gene>
    <name evidence="2" type="ORF">OB960_03135</name>
</gene>
<evidence type="ECO:0000313" key="2">
    <source>
        <dbReference type="EMBL" id="MCU4740389.1"/>
    </source>
</evidence>
<evidence type="ECO:0000256" key="1">
    <source>
        <dbReference type="SAM" id="Phobius"/>
    </source>
</evidence>